<keyword evidence="4 8" id="KW-0812">Transmembrane</keyword>
<comment type="caution">
    <text evidence="9">The sequence shown here is derived from an EMBL/GenBank/DDBJ whole genome shotgun (WGS) entry which is preliminary data.</text>
</comment>
<name>A0A179SX03_9BACI</name>
<dbReference type="GO" id="GO:0046872">
    <property type="term" value="F:metal ion binding"/>
    <property type="evidence" value="ECO:0007669"/>
    <property type="project" value="UniProtKB-KW"/>
</dbReference>
<comment type="subcellular location">
    <subcellularLocation>
        <location evidence="1">Cell membrane</location>
        <topology evidence="1">Multi-pass membrane protein</topology>
    </subcellularLocation>
</comment>
<feature type="transmembrane region" description="Helical" evidence="8">
    <location>
        <begin position="208"/>
        <end position="230"/>
    </location>
</feature>
<feature type="transmembrane region" description="Helical" evidence="8">
    <location>
        <begin position="312"/>
        <end position="336"/>
    </location>
</feature>
<dbReference type="PANTHER" id="PTHR22926:SF3">
    <property type="entry name" value="UNDECAPRENYL-PHOSPHATE ALPHA-N-ACETYLGLUCOSAMINYL 1-PHOSPHATE TRANSFERASE"/>
    <property type="match status" value="1"/>
</dbReference>
<keyword evidence="3 9" id="KW-0808">Transferase</keyword>
<dbReference type="GO" id="GO:0005886">
    <property type="term" value="C:plasma membrane"/>
    <property type="evidence" value="ECO:0007669"/>
    <property type="project" value="UniProtKB-SubCell"/>
</dbReference>
<dbReference type="CDD" id="cd06853">
    <property type="entry name" value="GT_WecA_like"/>
    <property type="match status" value="1"/>
</dbReference>
<keyword evidence="5 8" id="KW-1133">Transmembrane helix</keyword>
<evidence type="ECO:0000256" key="5">
    <source>
        <dbReference type="ARBA" id="ARBA00022989"/>
    </source>
</evidence>
<feature type="transmembrane region" description="Helical" evidence="8">
    <location>
        <begin position="236"/>
        <end position="258"/>
    </location>
</feature>
<dbReference type="OrthoDB" id="9783652at2"/>
<gene>
    <name evidence="9" type="ORF">A6K24_23390</name>
</gene>
<evidence type="ECO:0000256" key="2">
    <source>
        <dbReference type="ARBA" id="ARBA00022475"/>
    </source>
</evidence>
<accession>A0A179SX03</accession>
<evidence type="ECO:0000256" key="6">
    <source>
        <dbReference type="ARBA" id="ARBA00023136"/>
    </source>
</evidence>
<sequence>MITIYQLFGFILAFTVSLVSTPFVIKFAKRFGFVDIPNYRKVHKAPKPLIGGLSIVLGATAGILYLKPFYNYLVPVMLGGFIILVIGMIDDKYNLTPKWKVLGQLIAAIIVVSAGVKIDFFIIPFIGEKIELGVFSYIIAVIWIIAITNAINLIDGLDGLSAGISAIALSSILVLSILNGQMFVISITVILIGSILGFLPYNFHPAKIFLGDTGALFLGYCIAVISILGLYKSVTIFSLGLPIIALAVPIFDTIFAIVRRLLNKQSISSPDKAHLHHRLLAMGFSHRATVMIIYAIGVSFGLSAILFTRTTLWLSLLFMVALLILFQLLAELIGLIGNHKPLLTALAKLINKREPLKNKNN</sequence>
<dbReference type="Proteomes" id="UP000078534">
    <property type="component" value="Unassembled WGS sequence"/>
</dbReference>
<keyword evidence="7" id="KW-0460">Magnesium</keyword>
<dbReference type="PROSITE" id="PS01348">
    <property type="entry name" value="MRAY_2"/>
    <property type="match status" value="1"/>
</dbReference>
<dbReference type="GO" id="GO:0071555">
    <property type="term" value="P:cell wall organization"/>
    <property type="evidence" value="ECO:0007669"/>
    <property type="project" value="TreeGrafter"/>
</dbReference>
<dbReference type="Pfam" id="PF00953">
    <property type="entry name" value="Glycos_transf_4"/>
    <property type="match status" value="1"/>
</dbReference>
<evidence type="ECO:0000256" key="8">
    <source>
        <dbReference type="SAM" id="Phobius"/>
    </source>
</evidence>
<feature type="transmembrane region" description="Helical" evidence="8">
    <location>
        <begin position="132"/>
        <end position="152"/>
    </location>
</feature>
<evidence type="ECO:0000256" key="7">
    <source>
        <dbReference type="PIRSR" id="PIRSR600715-1"/>
    </source>
</evidence>
<evidence type="ECO:0000313" key="10">
    <source>
        <dbReference type="Proteomes" id="UP000078534"/>
    </source>
</evidence>
<feature type="transmembrane region" description="Helical" evidence="8">
    <location>
        <begin position="279"/>
        <end position="306"/>
    </location>
</feature>
<protein>
    <submittedName>
        <fullName evidence="9">Undecaprenyl-phosphate alpha-N-acetylglucosaminyl 1-phosphate transferase</fullName>
    </submittedName>
</protein>
<comment type="cofactor">
    <cofactor evidence="7">
        <name>Mg(2+)</name>
        <dbReference type="ChEBI" id="CHEBI:18420"/>
    </cofactor>
</comment>
<dbReference type="AlphaFoldDB" id="A0A179SX03"/>
<feature type="transmembrane region" description="Helical" evidence="8">
    <location>
        <begin position="72"/>
        <end position="89"/>
    </location>
</feature>
<keyword evidence="7" id="KW-0479">Metal-binding</keyword>
<dbReference type="GO" id="GO:0009103">
    <property type="term" value="P:lipopolysaccharide biosynthetic process"/>
    <property type="evidence" value="ECO:0007669"/>
    <property type="project" value="TreeGrafter"/>
</dbReference>
<organism evidence="9 10">
    <name type="scientific">Metabacillus litoralis</name>
    <dbReference type="NCBI Taxonomy" id="152268"/>
    <lineage>
        <taxon>Bacteria</taxon>
        <taxon>Bacillati</taxon>
        <taxon>Bacillota</taxon>
        <taxon>Bacilli</taxon>
        <taxon>Bacillales</taxon>
        <taxon>Bacillaceae</taxon>
        <taxon>Metabacillus</taxon>
    </lineage>
</organism>
<evidence type="ECO:0000256" key="3">
    <source>
        <dbReference type="ARBA" id="ARBA00022679"/>
    </source>
</evidence>
<dbReference type="EMBL" id="LWSG01000018">
    <property type="protein sequence ID" value="OAS85798.1"/>
    <property type="molecule type" value="Genomic_DNA"/>
</dbReference>
<dbReference type="RefSeq" id="WP_066333196.1">
    <property type="nucleotide sequence ID" value="NZ_LWSG01000018.1"/>
</dbReference>
<keyword evidence="6 8" id="KW-0472">Membrane</keyword>
<feature type="transmembrane region" description="Helical" evidence="8">
    <location>
        <begin position="6"/>
        <end position="28"/>
    </location>
</feature>
<dbReference type="GO" id="GO:0016780">
    <property type="term" value="F:phosphotransferase activity, for other substituted phosphate groups"/>
    <property type="evidence" value="ECO:0007669"/>
    <property type="project" value="InterPro"/>
</dbReference>
<feature type="transmembrane region" description="Helical" evidence="8">
    <location>
        <begin position="49"/>
        <end position="66"/>
    </location>
</feature>
<reference evidence="10" key="1">
    <citation type="submission" date="2016-04" db="EMBL/GenBank/DDBJ databases">
        <authorList>
            <person name="Lyu Z."/>
            <person name="Lyu W."/>
        </authorList>
    </citation>
    <scope>NUCLEOTIDE SEQUENCE [LARGE SCALE GENOMIC DNA]</scope>
    <source>
        <strain evidence="10">C44</strain>
    </source>
</reference>
<evidence type="ECO:0000313" key="9">
    <source>
        <dbReference type="EMBL" id="OAS85798.1"/>
    </source>
</evidence>
<keyword evidence="10" id="KW-1185">Reference proteome</keyword>
<dbReference type="PANTHER" id="PTHR22926">
    <property type="entry name" value="PHOSPHO-N-ACETYLMURAMOYL-PENTAPEPTIDE-TRANSFERASE"/>
    <property type="match status" value="1"/>
</dbReference>
<feature type="transmembrane region" description="Helical" evidence="8">
    <location>
        <begin position="101"/>
        <end position="126"/>
    </location>
</feature>
<feature type="binding site" evidence="7">
    <location>
        <position position="212"/>
    </location>
    <ligand>
        <name>Mg(2+)</name>
        <dbReference type="ChEBI" id="CHEBI:18420"/>
    </ligand>
</feature>
<evidence type="ECO:0000256" key="1">
    <source>
        <dbReference type="ARBA" id="ARBA00004651"/>
    </source>
</evidence>
<dbReference type="GO" id="GO:0044038">
    <property type="term" value="P:cell wall macromolecule biosynthetic process"/>
    <property type="evidence" value="ECO:0007669"/>
    <property type="project" value="TreeGrafter"/>
</dbReference>
<dbReference type="InterPro" id="IPR000715">
    <property type="entry name" value="Glycosyl_transferase_4"/>
</dbReference>
<proteinExistence type="predicted"/>
<feature type="transmembrane region" description="Helical" evidence="8">
    <location>
        <begin position="159"/>
        <end position="177"/>
    </location>
</feature>
<dbReference type="InterPro" id="IPR018480">
    <property type="entry name" value="PNAcMuramoyl-5peptid_Trfase_CS"/>
</dbReference>
<feature type="transmembrane region" description="Helical" evidence="8">
    <location>
        <begin position="183"/>
        <end position="201"/>
    </location>
</feature>
<keyword evidence="2" id="KW-1003">Cell membrane</keyword>
<feature type="binding site" evidence="7">
    <location>
        <position position="152"/>
    </location>
    <ligand>
        <name>Mg(2+)</name>
        <dbReference type="ChEBI" id="CHEBI:18420"/>
    </ligand>
</feature>
<dbReference type="STRING" id="152268.A6K24_23390"/>
<evidence type="ECO:0000256" key="4">
    <source>
        <dbReference type="ARBA" id="ARBA00022692"/>
    </source>
</evidence>